<feature type="domain" description="Gfo/Idh/MocA-like oxidoreductase N-terminal" evidence="3">
    <location>
        <begin position="1"/>
        <end position="119"/>
    </location>
</feature>
<gene>
    <name evidence="5" type="ORF">ACFQGD_29095</name>
</gene>
<keyword evidence="6" id="KW-1185">Reference proteome</keyword>
<dbReference type="PANTHER" id="PTHR42840">
    <property type="entry name" value="NAD(P)-BINDING ROSSMANN-FOLD SUPERFAMILY PROTEIN-RELATED"/>
    <property type="match status" value="1"/>
</dbReference>
<dbReference type="SUPFAM" id="SSF55347">
    <property type="entry name" value="Glyceraldehyde-3-phosphate dehydrogenase-like, C-terminal domain"/>
    <property type="match status" value="1"/>
</dbReference>
<dbReference type="Pfam" id="PF01408">
    <property type="entry name" value="GFO_IDH_MocA"/>
    <property type="match status" value="1"/>
</dbReference>
<protein>
    <submittedName>
        <fullName evidence="5">Gfo/Idh/MocA family oxidoreductase</fullName>
    </submittedName>
</protein>
<dbReference type="Gene3D" id="3.40.50.720">
    <property type="entry name" value="NAD(P)-binding Rossmann-like Domain"/>
    <property type="match status" value="1"/>
</dbReference>
<evidence type="ECO:0000256" key="2">
    <source>
        <dbReference type="ARBA" id="ARBA00023002"/>
    </source>
</evidence>
<accession>A0ABW2C9G2</accession>
<dbReference type="RefSeq" id="WP_345400107.1">
    <property type="nucleotide sequence ID" value="NZ_BAABLA010000097.1"/>
</dbReference>
<proteinExistence type="inferred from homology"/>
<dbReference type="InterPro" id="IPR055170">
    <property type="entry name" value="GFO_IDH_MocA-like_dom"/>
</dbReference>
<keyword evidence="2" id="KW-0560">Oxidoreductase</keyword>
<dbReference type="Pfam" id="PF22725">
    <property type="entry name" value="GFO_IDH_MocA_C3"/>
    <property type="match status" value="1"/>
</dbReference>
<dbReference type="InterPro" id="IPR036291">
    <property type="entry name" value="NAD(P)-bd_dom_sf"/>
</dbReference>
<comment type="caution">
    <text evidence="5">The sequence shown here is derived from an EMBL/GenBank/DDBJ whole genome shotgun (WGS) entry which is preliminary data.</text>
</comment>
<dbReference type="PANTHER" id="PTHR42840:SF3">
    <property type="entry name" value="BINDING ROSSMANN FOLD OXIDOREDUCTASE, PUTATIVE (AFU_ORTHOLOGUE AFUA_2G10240)-RELATED"/>
    <property type="match status" value="1"/>
</dbReference>
<evidence type="ECO:0000259" key="3">
    <source>
        <dbReference type="Pfam" id="PF01408"/>
    </source>
</evidence>
<evidence type="ECO:0000313" key="6">
    <source>
        <dbReference type="Proteomes" id="UP001596337"/>
    </source>
</evidence>
<dbReference type="Proteomes" id="UP001596337">
    <property type="component" value="Unassembled WGS sequence"/>
</dbReference>
<reference evidence="6" key="1">
    <citation type="journal article" date="2019" name="Int. J. Syst. Evol. Microbiol.">
        <title>The Global Catalogue of Microorganisms (GCM) 10K type strain sequencing project: providing services to taxonomists for standard genome sequencing and annotation.</title>
        <authorList>
            <consortium name="The Broad Institute Genomics Platform"/>
            <consortium name="The Broad Institute Genome Sequencing Center for Infectious Disease"/>
            <person name="Wu L."/>
            <person name="Ma J."/>
        </authorList>
    </citation>
    <scope>NUCLEOTIDE SEQUENCE [LARGE SCALE GENOMIC DNA]</scope>
    <source>
        <strain evidence="6">KCTC 32255</strain>
    </source>
</reference>
<sequence>MRIAVAGAGRIGTMHATNLAGLEEFDEIVLYDPAARRARDVADTIGHKVTATDDLDALLDTAHGLIVATPTDTHPDLVRRAIAADTPVLCEKPLAPSLVEMRSLVPEIEASGVPVVVGFHRRFDPATVELYRRLRAGEVGTVYHVRAVCNDAEPPAREFIASSGGLFRDCLIHDLDVIPWLLDEPVTEVYASGSVLVDEAFAEVGDWDNVVATLRFASGAQALLSASRHDPAGYDCRMELYGSKDTLAVGLDARTPLTSLEPGGPRVRANAYRGFQERYRPAYIHELLTFAAIAVGEVANPSPARDSLLSLELAEACEQSVRSGLPVRVGAPVAV</sequence>
<dbReference type="Gene3D" id="3.30.360.10">
    <property type="entry name" value="Dihydrodipicolinate Reductase, domain 2"/>
    <property type="match status" value="1"/>
</dbReference>
<name>A0ABW2C9G2_9PSEU</name>
<dbReference type="SUPFAM" id="SSF51735">
    <property type="entry name" value="NAD(P)-binding Rossmann-fold domains"/>
    <property type="match status" value="1"/>
</dbReference>
<organism evidence="5 6">
    <name type="scientific">Haloechinothrix salitolerans</name>
    <dbReference type="NCBI Taxonomy" id="926830"/>
    <lineage>
        <taxon>Bacteria</taxon>
        <taxon>Bacillati</taxon>
        <taxon>Actinomycetota</taxon>
        <taxon>Actinomycetes</taxon>
        <taxon>Pseudonocardiales</taxon>
        <taxon>Pseudonocardiaceae</taxon>
        <taxon>Haloechinothrix</taxon>
    </lineage>
</organism>
<evidence type="ECO:0000259" key="4">
    <source>
        <dbReference type="Pfam" id="PF22725"/>
    </source>
</evidence>
<comment type="similarity">
    <text evidence="1">Belongs to the Gfo/Idh/MocA family.</text>
</comment>
<dbReference type="InterPro" id="IPR000683">
    <property type="entry name" value="Gfo/Idh/MocA-like_OxRdtase_N"/>
</dbReference>
<dbReference type="EMBL" id="JBHSXX010000001">
    <property type="protein sequence ID" value="MFC6871187.1"/>
    <property type="molecule type" value="Genomic_DNA"/>
</dbReference>
<evidence type="ECO:0000256" key="1">
    <source>
        <dbReference type="ARBA" id="ARBA00010928"/>
    </source>
</evidence>
<feature type="domain" description="GFO/IDH/MocA-like oxidoreductase" evidence="4">
    <location>
        <begin position="130"/>
        <end position="247"/>
    </location>
</feature>
<evidence type="ECO:0000313" key="5">
    <source>
        <dbReference type="EMBL" id="MFC6871187.1"/>
    </source>
</evidence>